<dbReference type="EMBL" id="CAFBQB010000012">
    <property type="protein sequence ID" value="CAB5039774.1"/>
    <property type="molecule type" value="Genomic_DNA"/>
</dbReference>
<proteinExistence type="predicted"/>
<keyword evidence="2" id="KW-0472">Membrane</keyword>
<dbReference type="AlphaFoldDB" id="A0A6J7SEN0"/>
<keyword evidence="2" id="KW-1133">Transmembrane helix</keyword>
<evidence type="ECO:0000313" key="3">
    <source>
        <dbReference type="EMBL" id="CAB5039774.1"/>
    </source>
</evidence>
<name>A0A6J7SEN0_9ZZZZ</name>
<evidence type="ECO:0000256" key="2">
    <source>
        <dbReference type="SAM" id="Phobius"/>
    </source>
</evidence>
<organism evidence="3">
    <name type="scientific">freshwater metagenome</name>
    <dbReference type="NCBI Taxonomy" id="449393"/>
    <lineage>
        <taxon>unclassified sequences</taxon>
        <taxon>metagenomes</taxon>
        <taxon>ecological metagenomes</taxon>
    </lineage>
</organism>
<gene>
    <name evidence="3" type="ORF">UFOPK4248_00158</name>
</gene>
<accession>A0A6J7SEN0</accession>
<keyword evidence="2" id="KW-0812">Transmembrane</keyword>
<evidence type="ECO:0000256" key="1">
    <source>
        <dbReference type="SAM" id="MobiDB-lite"/>
    </source>
</evidence>
<sequence length="141" mass="14578">MADLIKSRGPSAVPPVVITISIALFCELIAAEILLTSRSKSSVTKPLTITSAPKALSMAGNCGPRASRTKPSTGTPLCISSSPRKKIAMRGRRITTTSSWPAAANKPIFGAFNSVPALINSSPFLLSAPAGRMFAPSSLAP</sequence>
<reference evidence="3" key="1">
    <citation type="submission" date="2020-05" db="EMBL/GenBank/DDBJ databases">
        <authorList>
            <person name="Chiriac C."/>
            <person name="Salcher M."/>
            <person name="Ghai R."/>
            <person name="Kavagutti S V."/>
        </authorList>
    </citation>
    <scope>NUCLEOTIDE SEQUENCE</scope>
</reference>
<feature type="transmembrane region" description="Helical" evidence="2">
    <location>
        <begin position="12"/>
        <end position="35"/>
    </location>
</feature>
<feature type="region of interest" description="Disordered" evidence="1">
    <location>
        <begin position="57"/>
        <end position="77"/>
    </location>
</feature>
<protein>
    <submittedName>
        <fullName evidence="3">Unannotated protein</fullName>
    </submittedName>
</protein>